<gene>
    <name evidence="6" type="ORF">CBYS24578_00018059</name>
</gene>
<organism evidence="6 7">
    <name type="scientific">Clonostachys byssicola</name>
    <dbReference type="NCBI Taxonomy" id="160290"/>
    <lineage>
        <taxon>Eukaryota</taxon>
        <taxon>Fungi</taxon>
        <taxon>Dikarya</taxon>
        <taxon>Ascomycota</taxon>
        <taxon>Pezizomycotina</taxon>
        <taxon>Sordariomycetes</taxon>
        <taxon>Hypocreomycetidae</taxon>
        <taxon>Hypocreales</taxon>
        <taxon>Bionectriaceae</taxon>
        <taxon>Clonostachys</taxon>
    </lineage>
</organism>
<evidence type="ECO:0000256" key="4">
    <source>
        <dbReference type="ARBA" id="ARBA00023136"/>
    </source>
</evidence>
<evidence type="ECO:0000256" key="1">
    <source>
        <dbReference type="ARBA" id="ARBA00004141"/>
    </source>
</evidence>
<protein>
    <recommendedName>
        <fullName evidence="5">Amino acid permease/ SLC12A domain-containing protein</fullName>
    </recommendedName>
</protein>
<evidence type="ECO:0000256" key="3">
    <source>
        <dbReference type="ARBA" id="ARBA00022989"/>
    </source>
</evidence>
<feature type="domain" description="Amino acid permease/ SLC12A" evidence="5">
    <location>
        <begin position="3"/>
        <end position="43"/>
    </location>
</feature>
<comment type="subcellular location">
    <subcellularLocation>
        <location evidence="1">Membrane</location>
        <topology evidence="1">Multi-pass membrane protein</topology>
    </subcellularLocation>
</comment>
<dbReference type="GO" id="GO:0016020">
    <property type="term" value="C:membrane"/>
    <property type="evidence" value="ECO:0007669"/>
    <property type="project" value="UniProtKB-SubCell"/>
</dbReference>
<keyword evidence="7" id="KW-1185">Reference proteome</keyword>
<dbReference type="Proteomes" id="UP000754883">
    <property type="component" value="Unassembled WGS sequence"/>
</dbReference>
<dbReference type="InterPro" id="IPR004841">
    <property type="entry name" value="AA-permease/SLC12A_dom"/>
</dbReference>
<evidence type="ECO:0000313" key="7">
    <source>
        <dbReference type="Proteomes" id="UP000754883"/>
    </source>
</evidence>
<dbReference type="GO" id="GO:0055085">
    <property type="term" value="P:transmembrane transport"/>
    <property type="evidence" value="ECO:0007669"/>
    <property type="project" value="InterPro"/>
</dbReference>
<dbReference type="EMBL" id="CABFNO020001430">
    <property type="protein sequence ID" value="CAG9987350.1"/>
    <property type="molecule type" value="Genomic_DNA"/>
</dbReference>
<keyword evidence="4" id="KW-0472">Membrane</keyword>
<dbReference type="AlphaFoldDB" id="A0A9N9UFU3"/>
<evidence type="ECO:0000313" key="6">
    <source>
        <dbReference type="EMBL" id="CAG9987350.1"/>
    </source>
</evidence>
<proteinExistence type="predicted"/>
<keyword evidence="3" id="KW-1133">Transmembrane helix</keyword>
<dbReference type="OrthoDB" id="5413484at2759"/>
<reference evidence="6 7" key="2">
    <citation type="submission" date="2021-10" db="EMBL/GenBank/DDBJ databases">
        <authorList>
            <person name="Piombo E."/>
        </authorList>
    </citation>
    <scope>NUCLEOTIDE SEQUENCE [LARGE SCALE GENOMIC DNA]</scope>
</reference>
<accession>A0A9N9UFU3</accession>
<sequence>MGFFVMASLGEMAALLPINKSFGGYLRNIDPAVGFAIGWKHFFKNEELNGLHQGLQALRAKLFYQLSNVYKRRR</sequence>
<name>A0A9N9UFU3_9HYPO</name>
<evidence type="ECO:0000256" key="2">
    <source>
        <dbReference type="ARBA" id="ARBA00022692"/>
    </source>
</evidence>
<evidence type="ECO:0000259" key="5">
    <source>
        <dbReference type="Pfam" id="PF00324"/>
    </source>
</evidence>
<comment type="caution">
    <text evidence="6">The sequence shown here is derived from an EMBL/GenBank/DDBJ whole genome shotgun (WGS) entry which is preliminary data.</text>
</comment>
<keyword evidence="2" id="KW-0812">Transmembrane</keyword>
<reference evidence="7" key="1">
    <citation type="submission" date="2019-06" db="EMBL/GenBank/DDBJ databases">
        <authorList>
            <person name="Broberg M."/>
        </authorList>
    </citation>
    <scope>NUCLEOTIDE SEQUENCE [LARGE SCALE GENOMIC DNA]</scope>
</reference>
<dbReference type="Pfam" id="PF00324">
    <property type="entry name" value="AA_permease"/>
    <property type="match status" value="1"/>
</dbReference>